<comment type="caution">
    <text evidence="1">The sequence shown here is derived from an EMBL/GenBank/DDBJ whole genome shotgun (WGS) entry which is preliminary data.</text>
</comment>
<protein>
    <submittedName>
        <fullName evidence="1">Uncharacterized protein</fullName>
    </submittedName>
</protein>
<evidence type="ECO:0000313" key="2">
    <source>
        <dbReference type="Proteomes" id="UP000285379"/>
    </source>
</evidence>
<dbReference type="Proteomes" id="UP000285379">
    <property type="component" value="Unassembled WGS sequence"/>
</dbReference>
<dbReference type="AlphaFoldDB" id="A0A412VM22"/>
<name>A0A412VM22_PHOVU</name>
<accession>A0A412VM22</accession>
<organism evidence="1 2">
    <name type="scientific">Phocaeicola vulgatus</name>
    <name type="common">Bacteroides vulgatus</name>
    <dbReference type="NCBI Taxonomy" id="821"/>
    <lineage>
        <taxon>Bacteria</taxon>
        <taxon>Pseudomonadati</taxon>
        <taxon>Bacteroidota</taxon>
        <taxon>Bacteroidia</taxon>
        <taxon>Bacteroidales</taxon>
        <taxon>Bacteroidaceae</taxon>
        <taxon>Phocaeicola</taxon>
    </lineage>
</organism>
<gene>
    <name evidence="1" type="ORF">DWW27_11780</name>
</gene>
<reference evidence="1 2" key="1">
    <citation type="submission" date="2018-08" db="EMBL/GenBank/DDBJ databases">
        <title>A genome reference for cultivated species of the human gut microbiota.</title>
        <authorList>
            <person name="Zou Y."/>
            <person name="Xue W."/>
            <person name="Luo G."/>
        </authorList>
    </citation>
    <scope>NUCLEOTIDE SEQUENCE [LARGE SCALE GENOMIC DNA]</scope>
    <source>
        <strain evidence="1 2">AF14-8</strain>
    </source>
</reference>
<dbReference type="EMBL" id="QRYT01000026">
    <property type="protein sequence ID" value="RGV08461.1"/>
    <property type="molecule type" value="Genomic_DNA"/>
</dbReference>
<evidence type="ECO:0000313" key="1">
    <source>
        <dbReference type="EMBL" id="RGV08461.1"/>
    </source>
</evidence>
<sequence>MNRYIVIHTYEYDKPEEEAIGAALLRACFVCSLSDILRNSPQVFPSVQILRRSAVICLPGFRMICRSFALD</sequence>
<proteinExistence type="predicted"/>